<comment type="caution">
    <text evidence="1">The sequence shown here is derived from an EMBL/GenBank/DDBJ whole genome shotgun (WGS) entry which is preliminary data.</text>
</comment>
<evidence type="ECO:0000313" key="2">
    <source>
        <dbReference type="Proteomes" id="UP001162164"/>
    </source>
</evidence>
<dbReference type="Proteomes" id="UP001162164">
    <property type="component" value="Unassembled WGS sequence"/>
</dbReference>
<reference evidence="1" key="1">
    <citation type="journal article" date="2023" name="Insect Mol. Biol.">
        <title>Genome sequencing provides insights into the evolution of gene families encoding plant cell wall-degrading enzymes in longhorned beetles.</title>
        <authorList>
            <person name="Shin N.R."/>
            <person name="Okamura Y."/>
            <person name="Kirsch R."/>
            <person name="Pauchet Y."/>
        </authorList>
    </citation>
    <scope>NUCLEOTIDE SEQUENCE</scope>
    <source>
        <strain evidence="1">MMC_N1</strain>
    </source>
</reference>
<dbReference type="EMBL" id="JAPWTJ010000005">
    <property type="protein sequence ID" value="KAJ8985963.1"/>
    <property type="molecule type" value="Genomic_DNA"/>
</dbReference>
<proteinExistence type="predicted"/>
<accession>A0ABQ9K689</accession>
<name>A0ABQ9K689_9CUCU</name>
<gene>
    <name evidence="1" type="ORF">NQ317_010721</name>
</gene>
<evidence type="ECO:0000313" key="1">
    <source>
        <dbReference type="EMBL" id="KAJ8985963.1"/>
    </source>
</evidence>
<keyword evidence="2" id="KW-1185">Reference proteome</keyword>
<sequence length="75" mass="8730">MLKLQFNGEFIFHINVICLTTERLLQYLRVSRSGEIWIVQAWISPLWFVMLAVELNALPASFANNNSLLHMIPEK</sequence>
<protein>
    <submittedName>
        <fullName evidence="1">Uncharacterized protein</fullName>
    </submittedName>
</protein>
<organism evidence="1 2">
    <name type="scientific">Molorchus minor</name>
    <dbReference type="NCBI Taxonomy" id="1323400"/>
    <lineage>
        <taxon>Eukaryota</taxon>
        <taxon>Metazoa</taxon>
        <taxon>Ecdysozoa</taxon>
        <taxon>Arthropoda</taxon>
        <taxon>Hexapoda</taxon>
        <taxon>Insecta</taxon>
        <taxon>Pterygota</taxon>
        <taxon>Neoptera</taxon>
        <taxon>Endopterygota</taxon>
        <taxon>Coleoptera</taxon>
        <taxon>Polyphaga</taxon>
        <taxon>Cucujiformia</taxon>
        <taxon>Chrysomeloidea</taxon>
        <taxon>Cerambycidae</taxon>
        <taxon>Lamiinae</taxon>
        <taxon>Monochamini</taxon>
        <taxon>Molorchus</taxon>
    </lineage>
</organism>